<dbReference type="Gramene" id="KRH42238">
    <property type="protein sequence ID" value="KRH42238"/>
    <property type="gene ID" value="GLYMA_08G077600"/>
</dbReference>
<accession>A0A0R0IIL9</accession>
<proteinExistence type="predicted"/>
<dbReference type="InParanoid" id="A0A0R0IIL9"/>
<keyword evidence="4" id="KW-1185">Reference proteome</keyword>
<sequence length="162" mass="18641">MSQPFGFRGTSITKASYTYPIQEPKRRLSNPWMRSHYKEAVPIHHHRTFSSLFHKPWPHLSLHAKSSPPRTQFRFPNRRSKPRSNSSNSAAEILRKITTAAATAAATAWCKGNHPNRARLIPAAMFRPSQLPLRWSPKMKALRERIRGIVVLKICIALQLLW</sequence>
<dbReference type="EnsemblPlants" id="KRH42238">
    <property type="protein sequence ID" value="KRH42238"/>
    <property type="gene ID" value="GLYMA_08G077600"/>
</dbReference>
<evidence type="ECO:0000313" key="4">
    <source>
        <dbReference type="Proteomes" id="UP000008827"/>
    </source>
</evidence>
<gene>
    <name evidence="2" type="ORF">GLYMA_08G077600</name>
</gene>
<reference evidence="2 3" key="1">
    <citation type="journal article" date="2010" name="Nature">
        <title>Genome sequence of the palaeopolyploid soybean.</title>
        <authorList>
            <person name="Schmutz J."/>
            <person name="Cannon S.B."/>
            <person name="Schlueter J."/>
            <person name="Ma J."/>
            <person name="Mitros T."/>
            <person name="Nelson W."/>
            <person name="Hyten D.L."/>
            <person name="Song Q."/>
            <person name="Thelen J.J."/>
            <person name="Cheng J."/>
            <person name="Xu D."/>
            <person name="Hellsten U."/>
            <person name="May G.D."/>
            <person name="Yu Y."/>
            <person name="Sakurai T."/>
            <person name="Umezawa T."/>
            <person name="Bhattacharyya M.K."/>
            <person name="Sandhu D."/>
            <person name="Valliyodan B."/>
            <person name="Lindquist E."/>
            <person name="Peto M."/>
            <person name="Grant D."/>
            <person name="Shu S."/>
            <person name="Goodstein D."/>
            <person name="Barry K."/>
            <person name="Futrell-Griggs M."/>
            <person name="Abernathy B."/>
            <person name="Du J."/>
            <person name="Tian Z."/>
            <person name="Zhu L."/>
            <person name="Gill N."/>
            <person name="Joshi T."/>
            <person name="Libault M."/>
            <person name="Sethuraman A."/>
            <person name="Zhang X.-C."/>
            <person name="Shinozaki K."/>
            <person name="Nguyen H.T."/>
            <person name="Wing R.A."/>
            <person name="Cregan P."/>
            <person name="Specht J."/>
            <person name="Grimwood J."/>
            <person name="Rokhsar D."/>
            <person name="Stacey G."/>
            <person name="Shoemaker R.C."/>
            <person name="Jackson S.A."/>
        </authorList>
    </citation>
    <scope>NUCLEOTIDE SEQUENCE</scope>
    <source>
        <strain evidence="3">cv. Williams 82</strain>
        <tissue evidence="2">Callus</tissue>
    </source>
</reference>
<reference evidence="3" key="2">
    <citation type="submission" date="2018-02" db="UniProtKB">
        <authorList>
            <consortium name="EnsemblPlants"/>
        </authorList>
    </citation>
    <scope>IDENTIFICATION</scope>
    <source>
        <strain evidence="3">Williams 82</strain>
    </source>
</reference>
<name>A0A0R0IIL9_SOYBN</name>
<evidence type="ECO:0000313" key="3">
    <source>
        <dbReference type="EnsemblPlants" id="KRH42238"/>
    </source>
</evidence>
<reference evidence="2" key="3">
    <citation type="submission" date="2018-07" db="EMBL/GenBank/DDBJ databases">
        <title>WGS assembly of Glycine max.</title>
        <authorList>
            <person name="Schmutz J."/>
            <person name="Cannon S."/>
            <person name="Schlueter J."/>
            <person name="Ma J."/>
            <person name="Mitros T."/>
            <person name="Nelson W."/>
            <person name="Hyten D."/>
            <person name="Song Q."/>
            <person name="Thelen J."/>
            <person name="Cheng J."/>
            <person name="Xu D."/>
            <person name="Hellsten U."/>
            <person name="May G."/>
            <person name="Yu Y."/>
            <person name="Sakurai T."/>
            <person name="Umezawa T."/>
            <person name="Bhattacharyya M."/>
            <person name="Sandhu D."/>
            <person name="Valliyodan B."/>
            <person name="Lindquist E."/>
            <person name="Peto M."/>
            <person name="Grant D."/>
            <person name="Shu S."/>
            <person name="Goodstein D."/>
            <person name="Barry K."/>
            <person name="Futrell-Griggs M."/>
            <person name="Abernathy B."/>
            <person name="Du J."/>
            <person name="Tian Z."/>
            <person name="Zhu L."/>
            <person name="Gill N."/>
            <person name="Joshi T."/>
            <person name="Libault M."/>
            <person name="Sethuraman A."/>
            <person name="Zhang X."/>
            <person name="Shinozaki K."/>
            <person name="Nguyen H."/>
            <person name="Wing R."/>
            <person name="Cregan P."/>
            <person name="Specht J."/>
            <person name="Grimwood J."/>
            <person name="Rokhsar D."/>
            <person name="Stacey G."/>
            <person name="Shoemaker R."/>
            <person name="Jackson S."/>
        </authorList>
    </citation>
    <scope>NUCLEOTIDE SEQUENCE</scope>
    <source>
        <tissue evidence="2">Callus</tissue>
    </source>
</reference>
<evidence type="ECO:0000313" key="2">
    <source>
        <dbReference type="EMBL" id="KRH42238.1"/>
    </source>
</evidence>
<organism evidence="2">
    <name type="scientific">Glycine max</name>
    <name type="common">Soybean</name>
    <name type="synonym">Glycine hispida</name>
    <dbReference type="NCBI Taxonomy" id="3847"/>
    <lineage>
        <taxon>Eukaryota</taxon>
        <taxon>Viridiplantae</taxon>
        <taxon>Streptophyta</taxon>
        <taxon>Embryophyta</taxon>
        <taxon>Tracheophyta</taxon>
        <taxon>Spermatophyta</taxon>
        <taxon>Magnoliopsida</taxon>
        <taxon>eudicotyledons</taxon>
        <taxon>Gunneridae</taxon>
        <taxon>Pentapetalae</taxon>
        <taxon>rosids</taxon>
        <taxon>fabids</taxon>
        <taxon>Fabales</taxon>
        <taxon>Fabaceae</taxon>
        <taxon>Papilionoideae</taxon>
        <taxon>50 kb inversion clade</taxon>
        <taxon>NPAAA clade</taxon>
        <taxon>indigoferoid/millettioid clade</taxon>
        <taxon>Phaseoleae</taxon>
        <taxon>Glycine</taxon>
        <taxon>Glycine subgen. Soja</taxon>
    </lineage>
</organism>
<dbReference type="EMBL" id="CM000841">
    <property type="protein sequence ID" value="KRH42238.1"/>
    <property type="molecule type" value="Genomic_DNA"/>
</dbReference>
<dbReference type="AlphaFoldDB" id="A0A0R0IIL9"/>
<dbReference type="Proteomes" id="UP000008827">
    <property type="component" value="Chromosome 8"/>
</dbReference>
<protein>
    <submittedName>
        <fullName evidence="2 3">Uncharacterized protein</fullName>
    </submittedName>
</protein>
<feature type="region of interest" description="Disordered" evidence="1">
    <location>
        <begin position="63"/>
        <end position="90"/>
    </location>
</feature>
<evidence type="ECO:0000256" key="1">
    <source>
        <dbReference type="SAM" id="MobiDB-lite"/>
    </source>
</evidence>